<dbReference type="GO" id="GO:0050580">
    <property type="term" value="F:2,5-didehydrogluconate reductase activity"/>
    <property type="evidence" value="ECO:0007669"/>
    <property type="project" value="UniProtKB-EC"/>
</dbReference>
<dbReference type="RefSeq" id="WP_145077624.1">
    <property type="nucleotide sequence ID" value="NZ_CP036298.1"/>
</dbReference>
<dbReference type="AlphaFoldDB" id="A0A518G6E8"/>
<dbReference type="PROSITE" id="PS00062">
    <property type="entry name" value="ALDOKETO_REDUCTASE_2"/>
    <property type="match status" value="1"/>
</dbReference>
<dbReference type="SUPFAM" id="SSF51430">
    <property type="entry name" value="NAD(P)-linked oxidoreductase"/>
    <property type="match status" value="1"/>
</dbReference>
<keyword evidence="9" id="KW-1185">Reference proteome</keyword>
<feature type="binding site" evidence="5">
    <location>
        <position position="113"/>
    </location>
    <ligand>
        <name>substrate</name>
    </ligand>
</feature>
<feature type="domain" description="NADP-dependent oxidoreductase" evidence="7">
    <location>
        <begin position="19"/>
        <end position="304"/>
    </location>
</feature>
<dbReference type="OrthoDB" id="9804790at2"/>
<evidence type="ECO:0000259" key="7">
    <source>
        <dbReference type="Pfam" id="PF00248"/>
    </source>
</evidence>
<dbReference type="PANTHER" id="PTHR11732">
    <property type="entry name" value="ALDO/KETO REDUCTASE"/>
    <property type="match status" value="1"/>
</dbReference>
<evidence type="ECO:0000256" key="4">
    <source>
        <dbReference type="PIRSR" id="PIRSR000097-1"/>
    </source>
</evidence>
<reference evidence="8 9" key="1">
    <citation type="submission" date="2019-02" db="EMBL/GenBank/DDBJ databases">
        <title>Deep-cultivation of Planctomycetes and their phenomic and genomic characterization uncovers novel biology.</title>
        <authorList>
            <person name="Wiegand S."/>
            <person name="Jogler M."/>
            <person name="Boedeker C."/>
            <person name="Pinto D."/>
            <person name="Vollmers J."/>
            <person name="Rivas-Marin E."/>
            <person name="Kohn T."/>
            <person name="Peeters S.H."/>
            <person name="Heuer A."/>
            <person name="Rast P."/>
            <person name="Oberbeckmann S."/>
            <person name="Bunk B."/>
            <person name="Jeske O."/>
            <person name="Meyerdierks A."/>
            <person name="Storesund J.E."/>
            <person name="Kallscheuer N."/>
            <person name="Luecker S."/>
            <person name="Lage O.M."/>
            <person name="Pohl T."/>
            <person name="Merkel B.J."/>
            <person name="Hornburger P."/>
            <person name="Mueller R.-W."/>
            <person name="Bruemmer F."/>
            <person name="Labrenz M."/>
            <person name="Spormann A.M."/>
            <person name="Op den Camp H."/>
            <person name="Overmann J."/>
            <person name="Amann R."/>
            <person name="Jetten M.S.M."/>
            <person name="Mascher T."/>
            <person name="Medema M.H."/>
            <person name="Devos D.P."/>
            <person name="Kaster A.-K."/>
            <person name="Ovreas L."/>
            <person name="Rohde M."/>
            <person name="Galperin M.Y."/>
            <person name="Jogler C."/>
        </authorList>
    </citation>
    <scope>NUCLEOTIDE SEQUENCE [LARGE SCALE GENOMIC DNA]</scope>
    <source>
        <strain evidence="8 9">Q31a</strain>
    </source>
</reference>
<dbReference type="InterPro" id="IPR020471">
    <property type="entry name" value="AKR"/>
</dbReference>
<evidence type="ECO:0000256" key="6">
    <source>
        <dbReference type="PIRSR" id="PIRSR000097-3"/>
    </source>
</evidence>
<name>A0A518G6E8_9BACT</name>
<dbReference type="InterPro" id="IPR036812">
    <property type="entry name" value="NAD(P)_OxRdtase_dom_sf"/>
</dbReference>
<dbReference type="KEGG" id="ahel:Q31a_24740"/>
<feature type="site" description="Lowers pKa of active site Tyr" evidence="6">
    <location>
        <position position="80"/>
    </location>
</feature>
<proteinExistence type="inferred from homology"/>
<dbReference type="Proteomes" id="UP000318017">
    <property type="component" value="Chromosome"/>
</dbReference>
<dbReference type="InterPro" id="IPR018170">
    <property type="entry name" value="Aldo/ket_reductase_CS"/>
</dbReference>
<protein>
    <submittedName>
        <fullName evidence="8">2,5-diketo-D-gluconic acid reductase A</fullName>
        <ecNumber evidence="8">1.1.1.274</ecNumber>
    </submittedName>
</protein>
<dbReference type="PIRSF" id="PIRSF000097">
    <property type="entry name" value="AKR"/>
    <property type="match status" value="1"/>
</dbReference>
<dbReference type="EC" id="1.1.1.274" evidence="8"/>
<dbReference type="PRINTS" id="PR00069">
    <property type="entry name" value="ALDKETRDTASE"/>
</dbReference>
<evidence type="ECO:0000256" key="5">
    <source>
        <dbReference type="PIRSR" id="PIRSR000097-2"/>
    </source>
</evidence>
<accession>A0A518G6E8</accession>
<organism evidence="8 9">
    <name type="scientific">Aureliella helgolandensis</name>
    <dbReference type="NCBI Taxonomy" id="2527968"/>
    <lineage>
        <taxon>Bacteria</taxon>
        <taxon>Pseudomonadati</taxon>
        <taxon>Planctomycetota</taxon>
        <taxon>Planctomycetia</taxon>
        <taxon>Pirellulales</taxon>
        <taxon>Pirellulaceae</taxon>
        <taxon>Aureliella</taxon>
    </lineage>
</organism>
<sequence length="328" mass="37288">MTECTHLTIADGSRMPSVGLGLWKIDNSQTAEMVYRAIEAGYRHIDAACDYGNEQEAGEGIRRALQEGLCMREELWVTSKLWNTYHRRAHVRPALERSLHDLGLDYLDLYLVHFPIPLKYVPIEKRYPPGWFFDTNTVNPRMELDQVPVAETWGAMEEIHREGLVRHIGVSNFGCSMIRDLLSYAATRPAVLQVESHPYLTQEKLLRFCQGQQIAYTAFSPLGAGSYVPMGTAEMSDSVLEQPLIKQLAEKYGKSPAQITLRWGVARGTAVIPKTSRIARLSENLNLFDFSLSAEETLEIDHLNRHQRYNDPGVFCEQAFGCFFPIYE</sequence>
<comment type="catalytic activity">
    <reaction evidence="3">
        <text>hydroxyacetone + NADP(+) = methylglyoxal + NADPH + H(+)</text>
        <dbReference type="Rhea" id="RHEA:27986"/>
        <dbReference type="ChEBI" id="CHEBI:15378"/>
        <dbReference type="ChEBI" id="CHEBI:17158"/>
        <dbReference type="ChEBI" id="CHEBI:27957"/>
        <dbReference type="ChEBI" id="CHEBI:57783"/>
        <dbReference type="ChEBI" id="CHEBI:58349"/>
    </reaction>
</comment>
<dbReference type="FunFam" id="3.20.20.100:FF:000002">
    <property type="entry name" value="2,5-diketo-D-gluconic acid reductase A"/>
    <property type="match status" value="1"/>
</dbReference>
<comment type="similarity">
    <text evidence="1">Belongs to the aldo/keto reductase family.</text>
</comment>
<dbReference type="PROSITE" id="PS00798">
    <property type="entry name" value="ALDOKETO_REDUCTASE_1"/>
    <property type="match status" value="1"/>
</dbReference>
<gene>
    <name evidence="8" type="primary">dkgA</name>
    <name evidence="8" type="ORF">Q31a_24740</name>
</gene>
<dbReference type="GO" id="GO:1990002">
    <property type="term" value="F:methylglyoxal reductase (NADPH) (acetol producing) activity"/>
    <property type="evidence" value="ECO:0007669"/>
    <property type="project" value="RHEA"/>
</dbReference>
<dbReference type="Pfam" id="PF00248">
    <property type="entry name" value="Aldo_ket_red"/>
    <property type="match status" value="1"/>
</dbReference>
<evidence type="ECO:0000313" key="8">
    <source>
        <dbReference type="EMBL" id="QDV24161.1"/>
    </source>
</evidence>
<evidence type="ECO:0000256" key="3">
    <source>
        <dbReference type="ARBA" id="ARBA00049445"/>
    </source>
</evidence>
<evidence type="ECO:0000313" key="9">
    <source>
        <dbReference type="Proteomes" id="UP000318017"/>
    </source>
</evidence>
<evidence type="ECO:0000256" key="1">
    <source>
        <dbReference type="ARBA" id="ARBA00007905"/>
    </source>
</evidence>
<feature type="active site" description="Proton donor" evidence="4">
    <location>
        <position position="51"/>
    </location>
</feature>
<dbReference type="Gene3D" id="3.20.20.100">
    <property type="entry name" value="NADP-dependent oxidoreductase domain"/>
    <property type="match status" value="1"/>
</dbReference>
<dbReference type="EMBL" id="CP036298">
    <property type="protein sequence ID" value="QDV24161.1"/>
    <property type="molecule type" value="Genomic_DNA"/>
</dbReference>
<keyword evidence="2 8" id="KW-0560">Oxidoreductase</keyword>
<evidence type="ECO:0000256" key="2">
    <source>
        <dbReference type="ARBA" id="ARBA00023002"/>
    </source>
</evidence>
<dbReference type="InterPro" id="IPR023210">
    <property type="entry name" value="NADP_OxRdtase_dom"/>
</dbReference>